<keyword evidence="2 6" id="KW-0489">Methyltransferase</keyword>
<evidence type="ECO:0000313" key="6">
    <source>
        <dbReference type="EMBL" id="MBO8481845.1"/>
    </source>
</evidence>
<gene>
    <name evidence="6" type="ORF">IAC87_04795</name>
</gene>
<dbReference type="GO" id="GO:0008173">
    <property type="term" value="F:RNA methyltransferase activity"/>
    <property type="evidence" value="ECO:0007669"/>
    <property type="project" value="InterPro"/>
</dbReference>
<reference evidence="6" key="2">
    <citation type="journal article" date="2021" name="PeerJ">
        <title>Extensive microbial diversity within the chicken gut microbiome revealed by metagenomics and culture.</title>
        <authorList>
            <person name="Gilroy R."/>
            <person name="Ravi A."/>
            <person name="Getino M."/>
            <person name="Pursley I."/>
            <person name="Horton D.L."/>
            <person name="Alikhan N.F."/>
            <person name="Baker D."/>
            <person name="Gharbi K."/>
            <person name="Hall N."/>
            <person name="Watson M."/>
            <person name="Adriaenssens E.M."/>
            <person name="Foster-Nyarko E."/>
            <person name="Jarju S."/>
            <person name="Secka A."/>
            <person name="Antonio M."/>
            <person name="Oren A."/>
            <person name="Chaudhuri R.R."/>
            <person name="La Ragione R."/>
            <person name="Hildebrand F."/>
            <person name="Pallen M.J."/>
        </authorList>
    </citation>
    <scope>NUCLEOTIDE SEQUENCE</scope>
    <source>
        <strain evidence="6">B3-2255</strain>
    </source>
</reference>
<dbReference type="Pfam" id="PF00588">
    <property type="entry name" value="SpoU_methylase"/>
    <property type="match status" value="1"/>
</dbReference>
<dbReference type="Proteomes" id="UP000823772">
    <property type="component" value="Unassembled WGS sequence"/>
</dbReference>
<dbReference type="InterPro" id="IPR029028">
    <property type="entry name" value="Alpha/beta_knot_MTases"/>
</dbReference>
<dbReference type="GO" id="GO:0003723">
    <property type="term" value="F:RNA binding"/>
    <property type="evidence" value="ECO:0007669"/>
    <property type="project" value="InterPro"/>
</dbReference>
<organism evidence="6 7">
    <name type="scientific">Candidatus Merdivivens faecigallinarum</name>
    <dbReference type="NCBI Taxonomy" id="2840871"/>
    <lineage>
        <taxon>Bacteria</taxon>
        <taxon>Pseudomonadati</taxon>
        <taxon>Bacteroidota</taxon>
        <taxon>Bacteroidia</taxon>
        <taxon>Bacteroidales</taxon>
        <taxon>Muribaculaceae</taxon>
        <taxon>Muribaculaceae incertae sedis</taxon>
        <taxon>Candidatus Merdivivens</taxon>
    </lineage>
</organism>
<dbReference type="Pfam" id="PF22435">
    <property type="entry name" value="MRM3-like_sub_bind"/>
    <property type="match status" value="1"/>
</dbReference>
<feature type="domain" description="MRM3-like substrate binding" evidence="5">
    <location>
        <begin position="11"/>
        <end position="103"/>
    </location>
</feature>
<dbReference type="Gene3D" id="3.30.1330.30">
    <property type="match status" value="1"/>
</dbReference>
<evidence type="ECO:0000259" key="5">
    <source>
        <dbReference type="Pfam" id="PF22435"/>
    </source>
</evidence>
<evidence type="ECO:0000256" key="3">
    <source>
        <dbReference type="ARBA" id="ARBA00022679"/>
    </source>
</evidence>
<dbReference type="EMBL" id="JADILY010000100">
    <property type="protein sequence ID" value="MBO8481845.1"/>
    <property type="molecule type" value="Genomic_DNA"/>
</dbReference>
<proteinExistence type="inferred from homology"/>
<reference evidence="6" key="1">
    <citation type="submission" date="2020-10" db="EMBL/GenBank/DDBJ databases">
        <authorList>
            <person name="Gilroy R."/>
        </authorList>
    </citation>
    <scope>NUCLEOTIDE SEQUENCE</scope>
    <source>
        <strain evidence="6">B3-2255</strain>
    </source>
</reference>
<dbReference type="SUPFAM" id="SSF75217">
    <property type="entry name" value="alpha/beta knot"/>
    <property type="match status" value="1"/>
</dbReference>
<name>A0A9D9J092_9BACT</name>
<dbReference type="AlphaFoldDB" id="A0A9D9J092"/>
<dbReference type="SUPFAM" id="SSF55315">
    <property type="entry name" value="L30e-like"/>
    <property type="match status" value="1"/>
</dbReference>
<dbReference type="CDD" id="cd18104">
    <property type="entry name" value="SpoU-like_RNA-MTase"/>
    <property type="match status" value="1"/>
</dbReference>
<sequence>MKNERITSTSNPKIRELLSLTDKARERKEKGLFVAEGIREIRHSIEAGYVPRAIFYSPEIAGNDILGVLGIDAAAWPDMGIFEVSQPVYSKIAYRDGTEGIVAEIYGKEPLALDNLPICENPLVIVTEAVEKPGNIGAILRSADACGADALIICNPKCDLYNPNLIRASIGAIFTVPTVTCTSQEAIGWLKYKGIRILTAQLQDSEEYYDADMKTGCAIVLGSEDKGLGREWREAADCHIRIPMLGKLDSLNVSVSAAVLLFEALRQRRSAGR</sequence>
<protein>
    <submittedName>
        <fullName evidence="6">RNA methyltransferase</fullName>
    </submittedName>
</protein>
<evidence type="ECO:0000256" key="1">
    <source>
        <dbReference type="ARBA" id="ARBA00007228"/>
    </source>
</evidence>
<dbReference type="InterPro" id="IPR053888">
    <property type="entry name" value="MRM3-like_sub_bind"/>
</dbReference>
<dbReference type="GO" id="GO:0006396">
    <property type="term" value="P:RNA processing"/>
    <property type="evidence" value="ECO:0007669"/>
    <property type="project" value="InterPro"/>
</dbReference>
<dbReference type="PANTHER" id="PTHR43191:SF2">
    <property type="entry name" value="RRNA METHYLTRANSFERASE 3, MITOCHONDRIAL"/>
    <property type="match status" value="1"/>
</dbReference>
<dbReference type="PANTHER" id="PTHR43191">
    <property type="entry name" value="RRNA METHYLTRANSFERASE 3"/>
    <property type="match status" value="1"/>
</dbReference>
<dbReference type="InterPro" id="IPR029026">
    <property type="entry name" value="tRNA_m1G_MTases_N"/>
</dbReference>
<dbReference type="InterPro" id="IPR029064">
    <property type="entry name" value="Ribosomal_eL30-like_sf"/>
</dbReference>
<feature type="domain" description="tRNA/rRNA methyltransferase SpoU type" evidence="4">
    <location>
        <begin position="123"/>
        <end position="262"/>
    </location>
</feature>
<dbReference type="Gene3D" id="3.40.1280.10">
    <property type="match status" value="1"/>
</dbReference>
<keyword evidence="3" id="KW-0808">Transferase</keyword>
<accession>A0A9D9J092</accession>
<evidence type="ECO:0000256" key="2">
    <source>
        <dbReference type="ARBA" id="ARBA00022603"/>
    </source>
</evidence>
<comment type="caution">
    <text evidence="6">The sequence shown here is derived from an EMBL/GenBank/DDBJ whole genome shotgun (WGS) entry which is preliminary data.</text>
</comment>
<dbReference type="InterPro" id="IPR051259">
    <property type="entry name" value="rRNA_Methyltransferase"/>
</dbReference>
<comment type="similarity">
    <text evidence="1">Belongs to the class IV-like SAM-binding methyltransferase superfamily. RNA methyltransferase TrmH family.</text>
</comment>
<evidence type="ECO:0000313" key="7">
    <source>
        <dbReference type="Proteomes" id="UP000823772"/>
    </source>
</evidence>
<evidence type="ECO:0000259" key="4">
    <source>
        <dbReference type="Pfam" id="PF00588"/>
    </source>
</evidence>
<dbReference type="GO" id="GO:0032259">
    <property type="term" value="P:methylation"/>
    <property type="evidence" value="ECO:0007669"/>
    <property type="project" value="UniProtKB-KW"/>
</dbReference>
<dbReference type="InterPro" id="IPR001537">
    <property type="entry name" value="SpoU_MeTrfase"/>
</dbReference>